<dbReference type="Proteomes" id="UP000482960">
    <property type="component" value="Unassembled WGS sequence"/>
</dbReference>
<sequence>MAEGNSGKTSMTFTVVASRPVPAPIVLCAATLGLTASAGSDFEPLIRCTVLGTGQTSATFTVSVRGDRKREGNETLALVVGSVPGQWQGDPIAIGTILNDD</sequence>
<accession>A0A6V8L1E8</accession>
<dbReference type="EMBL" id="BLPG01000001">
    <property type="protein sequence ID" value="GFJ91103.1"/>
    <property type="molecule type" value="Genomic_DNA"/>
</dbReference>
<reference evidence="1 2" key="1">
    <citation type="submission" date="2020-03" db="EMBL/GenBank/DDBJ databases">
        <title>Whole genome shotgun sequence of Phytohabitans rumicis NBRC 108638.</title>
        <authorList>
            <person name="Komaki H."/>
            <person name="Tamura T."/>
        </authorList>
    </citation>
    <scope>NUCLEOTIDE SEQUENCE [LARGE SCALE GENOMIC DNA]</scope>
    <source>
        <strain evidence="1 2">NBRC 108638</strain>
    </source>
</reference>
<gene>
    <name evidence="1" type="ORF">Prum_047450</name>
</gene>
<protein>
    <submittedName>
        <fullName evidence="1">Uncharacterized protein</fullName>
    </submittedName>
</protein>
<reference evidence="1 2" key="2">
    <citation type="submission" date="2020-03" db="EMBL/GenBank/DDBJ databases">
        <authorList>
            <person name="Ichikawa N."/>
            <person name="Kimura A."/>
            <person name="Kitahashi Y."/>
            <person name="Uohara A."/>
        </authorList>
    </citation>
    <scope>NUCLEOTIDE SEQUENCE [LARGE SCALE GENOMIC DNA]</scope>
    <source>
        <strain evidence="1 2">NBRC 108638</strain>
    </source>
</reference>
<comment type="caution">
    <text evidence="1">The sequence shown here is derived from an EMBL/GenBank/DDBJ whole genome shotgun (WGS) entry which is preliminary data.</text>
</comment>
<proteinExistence type="predicted"/>
<dbReference type="Gene3D" id="2.60.40.2030">
    <property type="match status" value="1"/>
</dbReference>
<dbReference type="InterPro" id="IPR038081">
    <property type="entry name" value="CalX-like_sf"/>
</dbReference>
<organism evidence="1 2">
    <name type="scientific">Phytohabitans rumicis</name>
    <dbReference type="NCBI Taxonomy" id="1076125"/>
    <lineage>
        <taxon>Bacteria</taxon>
        <taxon>Bacillati</taxon>
        <taxon>Actinomycetota</taxon>
        <taxon>Actinomycetes</taxon>
        <taxon>Micromonosporales</taxon>
        <taxon>Micromonosporaceae</taxon>
    </lineage>
</organism>
<keyword evidence="2" id="KW-1185">Reference proteome</keyword>
<evidence type="ECO:0000313" key="1">
    <source>
        <dbReference type="EMBL" id="GFJ91103.1"/>
    </source>
</evidence>
<evidence type="ECO:0000313" key="2">
    <source>
        <dbReference type="Proteomes" id="UP000482960"/>
    </source>
</evidence>
<dbReference type="AlphaFoldDB" id="A0A6V8L1E8"/>
<dbReference type="SUPFAM" id="SSF141072">
    <property type="entry name" value="CalX-like"/>
    <property type="match status" value="1"/>
</dbReference>
<name>A0A6V8L1E8_9ACTN</name>